<gene>
    <name evidence="1" type="ORF">QLQ16_11025</name>
</gene>
<sequence length="110" mass="12290">MKQLSKSLRSIKRLSRMGCITLSLMLIGSAIAQGIPGTSFSRQSTVGETYNLKNTQIAADQSRIIFYRPTHARTGETSTIYIVGLFSKLSHFPHLSRQSLSHVQHILLIF</sequence>
<protein>
    <submittedName>
        <fullName evidence="1">Uncharacterized protein</fullName>
    </submittedName>
</protein>
<reference evidence="1" key="1">
    <citation type="submission" date="2023-05" db="EMBL/GenBank/DDBJ databases">
        <title>Limnohabitans sp. strain HM2-2 Genome sequencing and assembly.</title>
        <authorList>
            <person name="Jung Y."/>
        </authorList>
    </citation>
    <scope>NUCLEOTIDE SEQUENCE</scope>
    <source>
        <strain evidence="1">HM2-2</strain>
    </source>
</reference>
<organism evidence="1 2">
    <name type="scientific">Limnohabitans lacus</name>
    <dbReference type="NCBI Taxonomy" id="3045173"/>
    <lineage>
        <taxon>Bacteria</taxon>
        <taxon>Pseudomonadati</taxon>
        <taxon>Pseudomonadota</taxon>
        <taxon>Betaproteobacteria</taxon>
        <taxon>Burkholderiales</taxon>
        <taxon>Comamonadaceae</taxon>
        <taxon>Limnohabitans</taxon>
    </lineage>
</organism>
<accession>A0ABT6X8B0</accession>
<evidence type="ECO:0000313" key="2">
    <source>
        <dbReference type="Proteomes" id="UP001431902"/>
    </source>
</evidence>
<proteinExistence type="predicted"/>
<dbReference type="RefSeq" id="WP_283224741.1">
    <property type="nucleotide sequence ID" value="NZ_JASGBH010000007.1"/>
</dbReference>
<dbReference type="Proteomes" id="UP001431902">
    <property type="component" value="Unassembled WGS sequence"/>
</dbReference>
<dbReference type="EMBL" id="JASGBH010000007">
    <property type="protein sequence ID" value="MDI9234369.1"/>
    <property type="molecule type" value="Genomic_DNA"/>
</dbReference>
<name>A0ABT6X8B0_9BURK</name>
<comment type="caution">
    <text evidence="1">The sequence shown here is derived from an EMBL/GenBank/DDBJ whole genome shotgun (WGS) entry which is preliminary data.</text>
</comment>
<evidence type="ECO:0000313" key="1">
    <source>
        <dbReference type="EMBL" id="MDI9234369.1"/>
    </source>
</evidence>
<keyword evidence="2" id="KW-1185">Reference proteome</keyword>